<comment type="pathway">
    <text evidence="1">Lipid metabolism.</text>
</comment>
<name>A0A2T0LQC0_9PSEU</name>
<dbReference type="InterPro" id="IPR002123">
    <property type="entry name" value="Plipid/glycerol_acylTrfase"/>
</dbReference>
<evidence type="ECO:0000256" key="1">
    <source>
        <dbReference type="ARBA" id="ARBA00005189"/>
    </source>
</evidence>
<keyword evidence="4" id="KW-0443">Lipid metabolism</keyword>
<organism evidence="7 8">
    <name type="scientific">Prauserella shujinwangii</name>
    <dbReference type="NCBI Taxonomy" id="1453103"/>
    <lineage>
        <taxon>Bacteria</taxon>
        <taxon>Bacillati</taxon>
        <taxon>Actinomycetota</taxon>
        <taxon>Actinomycetes</taxon>
        <taxon>Pseudonocardiales</taxon>
        <taxon>Pseudonocardiaceae</taxon>
        <taxon>Prauserella</taxon>
    </lineage>
</organism>
<dbReference type="GO" id="GO:0006654">
    <property type="term" value="P:phosphatidic acid biosynthetic process"/>
    <property type="evidence" value="ECO:0007669"/>
    <property type="project" value="TreeGrafter"/>
</dbReference>
<gene>
    <name evidence="7" type="ORF">B0I33_109184</name>
</gene>
<comment type="caution">
    <text evidence="7">The sequence shown here is derived from an EMBL/GenBank/DDBJ whole genome shotgun (WGS) entry which is preliminary data.</text>
</comment>
<dbReference type="Pfam" id="PF01553">
    <property type="entry name" value="Acyltransferase"/>
    <property type="match status" value="1"/>
</dbReference>
<accession>A0A2T0LQC0</accession>
<evidence type="ECO:0000256" key="3">
    <source>
        <dbReference type="ARBA" id="ARBA00022679"/>
    </source>
</evidence>
<evidence type="ECO:0000256" key="5">
    <source>
        <dbReference type="ARBA" id="ARBA00023315"/>
    </source>
</evidence>
<evidence type="ECO:0000313" key="7">
    <source>
        <dbReference type="EMBL" id="PRX45521.1"/>
    </source>
</evidence>
<dbReference type="SUPFAM" id="SSF69593">
    <property type="entry name" value="Glycerol-3-phosphate (1)-acyltransferase"/>
    <property type="match status" value="1"/>
</dbReference>
<dbReference type="PANTHER" id="PTHR10434">
    <property type="entry name" value="1-ACYL-SN-GLYCEROL-3-PHOSPHATE ACYLTRANSFERASE"/>
    <property type="match status" value="1"/>
</dbReference>
<reference evidence="7 8" key="1">
    <citation type="submission" date="2018-03" db="EMBL/GenBank/DDBJ databases">
        <title>Genomic Encyclopedia of Type Strains, Phase III (KMG-III): the genomes of soil and plant-associated and newly described type strains.</title>
        <authorList>
            <person name="Whitman W."/>
        </authorList>
    </citation>
    <scope>NUCLEOTIDE SEQUENCE [LARGE SCALE GENOMIC DNA]</scope>
    <source>
        <strain evidence="7 8">CGMCC 4.7125</strain>
    </source>
</reference>
<protein>
    <submittedName>
        <fullName evidence="7">1-acyl-sn-glycerol-3-phosphate acyltransferase</fullName>
    </submittedName>
</protein>
<keyword evidence="3 7" id="KW-0808">Transferase</keyword>
<evidence type="ECO:0000313" key="8">
    <source>
        <dbReference type="Proteomes" id="UP000238362"/>
    </source>
</evidence>
<dbReference type="PANTHER" id="PTHR10434:SF64">
    <property type="entry name" value="1-ACYL-SN-GLYCEROL-3-PHOSPHATE ACYLTRANSFERASE-RELATED"/>
    <property type="match status" value="1"/>
</dbReference>
<keyword evidence="5 7" id="KW-0012">Acyltransferase</keyword>
<dbReference type="EMBL" id="PVNH01000009">
    <property type="protein sequence ID" value="PRX45521.1"/>
    <property type="molecule type" value="Genomic_DNA"/>
</dbReference>
<proteinExistence type="predicted"/>
<dbReference type="CDD" id="cd07989">
    <property type="entry name" value="LPLAT_AGPAT-like"/>
    <property type="match status" value="1"/>
</dbReference>
<evidence type="ECO:0000256" key="4">
    <source>
        <dbReference type="ARBA" id="ARBA00023098"/>
    </source>
</evidence>
<keyword evidence="8" id="KW-1185">Reference proteome</keyword>
<dbReference type="AlphaFoldDB" id="A0A2T0LQC0"/>
<keyword evidence="2" id="KW-0444">Lipid biosynthesis</keyword>
<sequence length="224" mass="23550">MRRGSALAVSLGRGGPLRERARRVLDALDVRLDATAGPLSVPGGPGTLIVANHVSWLDIVALLAVEPAAFLAKREVGDWPVLGPVAAAQGTLFVDRWALRSLPATVATVAARLREGRSVVVFPEATTWCSAPGGPFRRAAFQAALDAGAPVRPVSLEYTQGGRPSTVAAFVGDDTLVRSVGRVLRAADLTVRVRPREPLPPAGDRRQLAALARDAVLGREPARV</sequence>
<evidence type="ECO:0000259" key="6">
    <source>
        <dbReference type="SMART" id="SM00563"/>
    </source>
</evidence>
<feature type="domain" description="Phospholipid/glycerol acyltransferase" evidence="6">
    <location>
        <begin position="47"/>
        <end position="159"/>
    </location>
</feature>
<evidence type="ECO:0000256" key="2">
    <source>
        <dbReference type="ARBA" id="ARBA00022516"/>
    </source>
</evidence>
<dbReference type="SMART" id="SM00563">
    <property type="entry name" value="PlsC"/>
    <property type="match status" value="1"/>
</dbReference>
<dbReference type="GO" id="GO:0003841">
    <property type="term" value="F:1-acylglycerol-3-phosphate O-acyltransferase activity"/>
    <property type="evidence" value="ECO:0007669"/>
    <property type="project" value="TreeGrafter"/>
</dbReference>
<dbReference type="Proteomes" id="UP000238362">
    <property type="component" value="Unassembled WGS sequence"/>
</dbReference>